<protein>
    <recommendedName>
        <fullName evidence="1">diguanylate cyclase</fullName>
        <ecNumber evidence="1">2.7.7.65</ecNumber>
    </recommendedName>
</protein>
<dbReference type="EC" id="2.7.7.65" evidence="1"/>
<dbReference type="InterPro" id="IPR043128">
    <property type="entry name" value="Rev_trsase/Diguanyl_cyclase"/>
</dbReference>
<proteinExistence type="predicted"/>
<comment type="catalytic activity">
    <reaction evidence="2">
        <text>2 GTP = 3',3'-c-di-GMP + 2 diphosphate</text>
        <dbReference type="Rhea" id="RHEA:24898"/>
        <dbReference type="ChEBI" id="CHEBI:33019"/>
        <dbReference type="ChEBI" id="CHEBI:37565"/>
        <dbReference type="ChEBI" id="CHEBI:58805"/>
        <dbReference type="EC" id="2.7.7.65"/>
    </reaction>
</comment>
<accession>A0ABQ5UHG7</accession>
<evidence type="ECO:0000256" key="3">
    <source>
        <dbReference type="SAM" id="Phobius"/>
    </source>
</evidence>
<feature type="transmembrane region" description="Helical" evidence="3">
    <location>
        <begin position="91"/>
        <end position="111"/>
    </location>
</feature>
<comment type="caution">
    <text evidence="5">The sequence shown here is derived from an EMBL/GenBank/DDBJ whole genome shotgun (WGS) entry which is preliminary data.</text>
</comment>
<feature type="transmembrane region" description="Helical" evidence="3">
    <location>
        <begin position="148"/>
        <end position="166"/>
    </location>
</feature>
<dbReference type="InterPro" id="IPR050469">
    <property type="entry name" value="Diguanylate_Cyclase"/>
</dbReference>
<feature type="transmembrane region" description="Helical" evidence="3">
    <location>
        <begin position="34"/>
        <end position="51"/>
    </location>
</feature>
<organism evidence="5 6">
    <name type="scientific">Devosia yakushimensis</name>
    <dbReference type="NCBI Taxonomy" id="470028"/>
    <lineage>
        <taxon>Bacteria</taxon>
        <taxon>Pseudomonadati</taxon>
        <taxon>Pseudomonadota</taxon>
        <taxon>Alphaproteobacteria</taxon>
        <taxon>Hyphomicrobiales</taxon>
        <taxon>Devosiaceae</taxon>
        <taxon>Devosia</taxon>
    </lineage>
</organism>
<dbReference type="SUPFAM" id="SSF55073">
    <property type="entry name" value="Nucleotide cyclase"/>
    <property type="match status" value="1"/>
</dbReference>
<dbReference type="PANTHER" id="PTHR45138:SF9">
    <property type="entry name" value="DIGUANYLATE CYCLASE DGCM-RELATED"/>
    <property type="match status" value="1"/>
</dbReference>
<dbReference type="Pfam" id="PF00990">
    <property type="entry name" value="GGDEF"/>
    <property type="match status" value="1"/>
</dbReference>
<dbReference type="Gene3D" id="3.30.70.270">
    <property type="match status" value="1"/>
</dbReference>
<keyword evidence="6" id="KW-1185">Reference proteome</keyword>
<dbReference type="RefSeq" id="WP_284392974.1">
    <property type="nucleotide sequence ID" value="NZ_BSNG01000002.1"/>
</dbReference>
<keyword evidence="3" id="KW-1133">Transmembrane helix</keyword>
<dbReference type="SMART" id="SM00267">
    <property type="entry name" value="GGDEF"/>
    <property type="match status" value="1"/>
</dbReference>
<reference evidence="5" key="2">
    <citation type="submission" date="2023-01" db="EMBL/GenBank/DDBJ databases">
        <title>Draft genome sequence of Devosia yakushimensis strain NBRC 103855.</title>
        <authorList>
            <person name="Sun Q."/>
            <person name="Mori K."/>
        </authorList>
    </citation>
    <scope>NUCLEOTIDE SEQUENCE</scope>
    <source>
        <strain evidence="5">NBRC 103855</strain>
    </source>
</reference>
<dbReference type="CDD" id="cd01949">
    <property type="entry name" value="GGDEF"/>
    <property type="match status" value="1"/>
</dbReference>
<feature type="transmembrane region" description="Helical" evidence="3">
    <location>
        <begin position="6"/>
        <end position="27"/>
    </location>
</feature>
<evidence type="ECO:0000313" key="5">
    <source>
        <dbReference type="EMBL" id="GLQ11513.1"/>
    </source>
</evidence>
<dbReference type="InterPro" id="IPR029787">
    <property type="entry name" value="Nucleotide_cyclase"/>
</dbReference>
<evidence type="ECO:0000256" key="2">
    <source>
        <dbReference type="ARBA" id="ARBA00034247"/>
    </source>
</evidence>
<dbReference type="PANTHER" id="PTHR45138">
    <property type="entry name" value="REGULATORY COMPONENTS OF SENSORY TRANSDUCTION SYSTEM"/>
    <property type="match status" value="1"/>
</dbReference>
<feature type="transmembrane region" description="Helical" evidence="3">
    <location>
        <begin position="123"/>
        <end position="141"/>
    </location>
</feature>
<keyword evidence="3" id="KW-0472">Membrane</keyword>
<sequence>MGAAGFVLAINIFVAGLFAAAFGTIAWRNGAATGARWLAAAYLLGVLNAMLEYILPGQNDPRLLGIVVFAVALSAFLICVIGLARHYAIAVPWAWLALLGGGGLLANTILINEPATATLGRALIYQLPYFFAHILGAIVVMRARRRGALDLLLIGFLLVSGLQFVAKPFLAIGLGDAGVENYLHSLYGAWSQMLTAFLLVSNGVLMLLIIVRDVMAEITLRSETDKLSGLLNRRGFEERAERALQQAGRAGIPAALVLADLDHFKQVNDNFGHDAGDRVIAAFAGLLSGGADIRMVLGRHGGEEFAILVPGANLASARLYAEGVRQAFAALSGADLGIERRLSASFGVTQMQPGEGLHDLVHRADAALYAAKKAGRDRVHTADVEPVATDSRKSG</sequence>
<reference evidence="5" key="1">
    <citation type="journal article" date="2014" name="Int. J. Syst. Evol. Microbiol.">
        <title>Complete genome of a new Firmicutes species belonging to the dominant human colonic microbiota ('Ruminococcus bicirculans') reveals two chromosomes and a selective capacity to utilize plant glucans.</title>
        <authorList>
            <consortium name="NISC Comparative Sequencing Program"/>
            <person name="Wegmann U."/>
            <person name="Louis P."/>
            <person name="Goesmann A."/>
            <person name="Henrissat B."/>
            <person name="Duncan S.H."/>
            <person name="Flint H.J."/>
        </authorList>
    </citation>
    <scope>NUCLEOTIDE SEQUENCE</scope>
    <source>
        <strain evidence="5">NBRC 103855</strain>
    </source>
</reference>
<gene>
    <name evidence="5" type="ORF">GCM10007913_34450</name>
</gene>
<evidence type="ECO:0000259" key="4">
    <source>
        <dbReference type="PROSITE" id="PS50887"/>
    </source>
</evidence>
<keyword evidence="3" id="KW-0812">Transmembrane</keyword>
<dbReference type="NCBIfam" id="TIGR00254">
    <property type="entry name" value="GGDEF"/>
    <property type="match status" value="1"/>
</dbReference>
<evidence type="ECO:0000256" key="1">
    <source>
        <dbReference type="ARBA" id="ARBA00012528"/>
    </source>
</evidence>
<dbReference type="PROSITE" id="PS50887">
    <property type="entry name" value="GGDEF"/>
    <property type="match status" value="1"/>
</dbReference>
<feature type="transmembrane region" description="Helical" evidence="3">
    <location>
        <begin position="63"/>
        <end position="84"/>
    </location>
</feature>
<feature type="transmembrane region" description="Helical" evidence="3">
    <location>
        <begin position="186"/>
        <end position="211"/>
    </location>
</feature>
<evidence type="ECO:0000313" key="6">
    <source>
        <dbReference type="Proteomes" id="UP001161406"/>
    </source>
</evidence>
<name>A0ABQ5UHG7_9HYPH</name>
<dbReference type="EMBL" id="BSNG01000002">
    <property type="protein sequence ID" value="GLQ11513.1"/>
    <property type="molecule type" value="Genomic_DNA"/>
</dbReference>
<feature type="domain" description="GGDEF" evidence="4">
    <location>
        <begin position="252"/>
        <end position="384"/>
    </location>
</feature>
<dbReference type="Proteomes" id="UP001161406">
    <property type="component" value="Unassembled WGS sequence"/>
</dbReference>
<dbReference type="InterPro" id="IPR000160">
    <property type="entry name" value="GGDEF_dom"/>
</dbReference>